<accession>A0A158QA08</accession>
<protein>
    <submittedName>
        <fullName evidence="8">Transmembrane protein</fullName>
    </submittedName>
</protein>
<keyword evidence="5" id="KW-0472">Membrane</keyword>
<comment type="subcellular location">
    <subcellularLocation>
        <location evidence="1">Membrane</location>
        <topology evidence="1">Multi-pass membrane protein</topology>
    </subcellularLocation>
</comment>
<comment type="similarity">
    <text evidence="2">Belongs to the autoinducer-2 exporter (AI-2E) (TC 2.A.86) family.</text>
</comment>
<keyword evidence="3" id="KW-0812">Transmembrane</keyword>
<gene>
    <name evidence="6" type="ORF">EVEC_LOCUS3498</name>
</gene>
<evidence type="ECO:0000256" key="4">
    <source>
        <dbReference type="ARBA" id="ARBA00022989"/>
    </source>
</evidence>
<dbReference type="PANTHER" id="PTHR21716">
    <property type="entry name" value="TRANSMEMBRANE PROTEIN"/>
    <property type="match status" value="1"/>
</dbReference>
<evidence type="ECO:0000313" key="8">
    <source>
        <dbReference type="WBParaSite" id="EVEC_0000379001-mRNA-1"/>
    </source>
</evidence>
<proteinExistence type="inferred from homology"/>
<keyword evidence="4" id="KW-1133">Transmembrane helix</keyword>
<evidence type="ECO:0000313" key="7">
    <source>
        <dbReference type="Proteomes" id="UP000274131"/>
    </source>
</evidence>
<evidence type="ECO:0000256" key="3">
    <source>
        <dbReference type="ARBA" id="ARBA00022692"/>
    </source>
</evidence>
<dbReference type="PANTHER" id="PTHR21716:SF4">
    <property type="entry name" value="TRANSMEMBRANE PROTEIN 245"/>
    <property type="match status" value="1"/>
</dbReference>
<dbReference type="EMBL" id="UXUI01007608">
    <property type="protein sequence ID" value="VDD88355.1"/>
    <property type="molecule type" value="Genomic_DNA"/>
</dbReference>
<keyword evidence="7" id="KW-1185">Reference proteome</keyword>
<evidence type="ECO:0000256" key="2">
    <source>
        <dbReference type="ARBA" id="ARBA00009773"/>
    </source>
</evidence>
<dbReference type="WBParaSite" id="EVEC_0000379001-mRNA-1">
    <property type="protein sequence ID" value="EVEC_0000379001-mRNA-1"/>
    <property type="gene ID" value="EVEC_0000379001"/>
</dbReference>
<dbReference type="Proteomes" id="UP000274131">
    <property type="component" value="Unassembled WGS sequence"/>
</dbReference>
<evidence type="ECO:0000256" key="1">
    <source>
        <dbReference type="ARBA" id="ARBA00004141"/>
    </source>
</evidence>
<name>A0A158QA08_ENTVE</name>
<dbReference type="InterPro" id="IPR002549">
    <property type="entry name" value="AI-2E-like"/>
</dbReference>
<sequence length="820" mass="91771">MENSQLLNRLTSMQGQDSALHFAFYNALLFVLTGICIAGLYAIYKIMYMFLTPLLWATLVGTILFPAKRRCNVWLEGWFSELDKNDTPFLVGLLLLPYQCLVKLSDLMISHAFKLEGAVVFAIYLVLKILDGGNFVWVIGFFASLYNHIDSFILFYTQKWVLAFTVVYFASFIGWIYVQDKKTINKKLARLFSVPVWIFALCWLSSFCGPLKSLVFISASLLLGLIAAGVVAPESSKPATPKETQCKENLFLIILADEEVPGTGKVYTEPQNNSVARALSGDSYIQIIFGLCVIMFAARHDVVTLVVILIGIFGASRRIVYFIFKLYLRSTEASTLLMVEFFLRSSQRRESTSIDAGIADEYINFAKFLSVLGEILVLPKLSCFFLSSFYYIYIFDRYYSKILQLRRSICSSIDVLSSIFVMSFLALTFIFLTVFAAVQLHNETSHLIDLGSNVLSSQPEWLLMSAKNYTEGTLSHHEINDYVNQAYTKGRELLADNVRKLVDPGDVERADLLEKQVMQLVDELYRMWEERGASTINASSGSTNELMKRLKSADFAAFKEELVNVLKQNVETILNILRSIWTVVVLNISLIASFLFSVAGIVLGFGLNIVNFFIETIVFLTAVYYLLVSSKDRWLPLKWISDAVPTSPNDAPLEAMATGQREPTNSSFSSSDITAAIENAISGVFVLSTKMAVFYGLYTYFVHSLFDLNVVFLPSILATVFAAIPVMAPYTVSVVGVIELFFVRGETAAAIVFFLLSAAPLCFADPAFYRELKGSHPYVTGLSIVGGIYWLGLQGAIFGPMMLCSMLVLFNVYAKFTKRA</sequence>
<dbReference type="OrthoDB" id="5970161at2759"/>
<dbReference type="AlphaFoldDB" id="A0A158QA08"/>
<dbReference type="GO" id="GO:0016020">
    <property type="term" value="C:membrane"/>
    <property type="evidence" value="ECO:0007669"/>
    <property type="project" value="UniProtKB-SubCell"/>
</dbReference>
<evidence type="ECO:0000256" key="5">
    <source>
        <dbReference type="ARBA" id="ARBA00023136"/>
    </source>
</evidence>
<reference evidence="6 7" key="2">
    <citation type="submission" date="2018-10" db="EMBL/GenBank/DDBJ databases">
        <authorList>
            <consortium name="Pathogen Informatics"/>
        </authorList>
    </citation>
    <scope>NUCLEOTIDE SEQUENCE [LARGE SCALE GENOMIC DNA]</scope>
</reference>
<reference evidence="8" key="1">
    <citation type="submission" date="2016-04" db="UniProtKB">
        <authorList>
            <consortium name="WormBaseParasite"/>
        </authorList>
    </citation>
    <scope>IDENTIFICATION</scope>
</reference>
<evidence type="ECO:0000313" key="6">
    <source>
        <dbReference type="EMBL" id="VDD88355.1"/>
    </source>
</evidence>
<organism evidence="8">
    <name type="scientific">Enterobius vermicularis</name>
    <name type="common">Human pinworm</name>
    <dbReference type="NCBI Taxonomy" id="51028"/>
    <lineage>
        <taxon>Eukaryota</taxon>
        <taxon>Metazoa</taxon>
        <taxon>Ecdysozoa</taxon>
        <taxon>Nematoda</taxon>
        <taxon>Chromadorea</taxon>
        <taxon>Rhabditida</taxon>
        <taxon>Spirurina</taxon>
        <taxon>Oxyuridomorpha</taxon>
        <taxon>Oxyuroidea</taxon>
        <taxon>Oxyuridae</taxon>
        <taxon>Enterobius</taxon>
    </lineage>
</organism>